<keyword evidence="2" id="KW-1185">Reference proteome</keyword>
<evidence type="ECO:0000313" key="2">
    <source>
        <dbReference type="Proteomes" id="UP000070133"/>
    </source>
</evidence>
<evidence type="ECO:0000313" key="1">
    <source>
        <dbReference type="EMBL" id="KXS94473.1"/>
    </source>
</evidence>
<gene>
    <name evidence="1" type="ORF">AC578_6806</name>
</gene>
<proteinExistence type="predicted"/>
<name>A0A139GWA6_9PEZI</name>
<reference evidence="1 2" key="1">
    <citation type="submission" date="2015-07" db="EMBL/GenBank/DDBJ databases">
        <title>Comparative genomics of the Sigatoka disease complex on banana suggests a link between parallel evolutionary changes in Pseudocercospora fijiensis and Pseudocercospora eumusae and increased virulence on the banana host.</title>
        <authorList>
            <person name="Chang T.-C."/>
            <person name="Salvucci A."/>
            <person name="Crous P.W."/>
            <person name="Stergiopoulos I."/>
        </authorList>
    </citation>
    <scope>NUCLEOTIDE SEQUENCE [LARGE SCALE GENOMIC DNA]</scope>
    <source>
        <strain evidence="1 2">CBS 114824</strain>
    </source>
</reference>
<accession>A0A139GWA6</accession>
<organism evidence="1 2">
    <name type="scientific">Pseudocercospora eumusae</name>
    <dbReference type="NCBI Taxonomy" id="321146"/>
    <lineage>
        <taxon>Eukaryota</taxon>
        <taxon>Fungi</taxon>
        <taxon>Dikarya</taxon>
        <taxon>Ascomycota</taxon>
        <taxon>Pezizomycotina</taxon>
        <taxon>Dothideomycetes</taxon>
        <taxon>Dothideomycetidae</taxon>
        <taxon>Mycosphaerellales</taxon>
        <taxon>Mycosphaerellaceae</taxon>
        <taxon>Pseudocercospora</taxon>
    </lineage>
</organism>
<dbReference type="EMBL" id="LFZN01000286">
    <property type="protein sequence ID" value="KXS94473.1"/>
    <property type="molecule type" value="Genomic_DNA"/>
</dbReference>
<comment type="caution">
    <text evidence="1">The sequence shown here is derived from an EMBL/GenBank/DDBJ whole genome shotgun (WGS) entry which is preliminary data.</text>
</comment>
<sequence>MEPDLAEDGRSTDTPTPPGHASFIIQLSAELSKAIQSFSSHPGLRSPSAASRLHRELANAEECDVYEKAKFVRKMQHAAKYSLCVVTSADVWRQAQIYQHLLGPVDVIEQLPAELSKDIQSYRDLKILLIASCCYHLRSPRKTEYAIIVSWVTTSR</sequence>
<dbReference type="AlphaFoldDB" id="A0A139GWA6"/>
<protein>
    <submittedName>
        <fullName evidence="1">Uncharacterized protein</fullName>
    </submittedName>
</protein>
<dbReference type="Proteomes" id="UP000070133">
    <property type="component" value="Unassembled WGS sequence"/>
</dbReference>